<sequence>MNTGLRLFLEGHALSWGSIVYLEMRKKDRGNDKSTKLTKAEKKKFIENAPKVEDFLPLSQVKTLYDNLDGNKENKKPVKAQGKEHKTKENEEKKKQHQKQQQQHVEKKKSEPKEKPPKTVKDALNAIDPQELDELLTTAQVRFPEAPLLWLKELNAFLNIKIPINKEDAIFSGKPKDYPLSLVPKAISSILERAVEMTGQQTIQIFYENTLTAMATDMVKGIPVIGHKIFLQLLAHLNPEMTAANILKLINIRNSYENRKNIGLSLLWAWSQAGKKNFAVGLKIWHEVMSPMLETKGYASYVVQILNDLVFGHDNVHDLSLDLYLSIIMDTYSQRFQNIQPANLGKDLSASIDRLRSILFRNKDICYTKLFEMLMGKVSQKSDLNYRNELIKVLADCLVTEPLCFTIWSSIYTKNLYQSSLLLSYIDTNLPSLQTKFKAKHFKETLGIIQNNNEKWKRAKDENLALTCKKTSQVLLKKMTSSSRSFPWRSASVLLLLLISAIVAYDTQKHGSFEASQVGKFLKTSGILKHVEKAWTTLKFYWSAGHKAVKDSSPEYYKAVVDLCAPYIKLAGDVCLVVRNVSIKLYNNVAAYVERNVPIIIDTIEHYAPGILEQIKSRSLQGLEFVKVSFILIGEKVIEHSSASIQWLEKNVFVGKLSPDNLRNYAIWAFDTTQSYAAQTYDWVYEKVQTLSKVP</sequence>
<evidence type="ECO:0008006" key="14">
    <source>
        <dbReference type="Google" id="ProtNLM"/>
    </source>
</evidence>
<keyword evidence="4" id="KW-0812">Transmembrane</keyword>
<name>A0A151WJR9_9HYME</name>
<dbReference type="AlphaFoldDB" id="A0A151WJR9"/>
<comment type="subcellular location">
    <subcellularLocation>
        <location evidence="1">Endoplasmic reticulum membrane</location>
        <topology evidence="1">Multi-pass membrane protein</topology>
    </subcellularLocation>
</comment>
<gene>
    <name evidence="12" type="ORF">ALC60_12835</name>
</gene>
<comment type="similarity">
    <text evidence="2">Belongs to the TMEM214 family.</text>
</comment>
<evidence type="ECO:0000256" key="6">
    <source>
        <dbReference type="ARBA" id="ARBA00022824"/>
    </source>
</evidence>
<evidence type="ECO:0000256" key="5">
    <source>
        <dbReference type="ARBA" id="ARBA00022703"/>
    </source>
</evidence>
<keyword evidence="8" id="KW-0472">Membrane</keyword>
<dbReference type="InterPro" id="IPR019308">
    <property type="entry name" value="TMEM214"/>
</dbReference>
<evidence type="ECO:0000313" key="12">
    <source>
        <dbReference type="EMBL" id="KYQ48123.1"/>
    </source>
</evidence>
<evidence type="ECO:0000256" key="4">
    <source>
        <dbReference type="ARBA" id="ARBA00022692"/>
    </source>
</evidence>
<keyword evidence="9" id="KW-0325">Glycoprotein</keyword>
<accession>A0A151WJR9</accession>
<dbReference type="Pfam" id="PF10151">
    <property type="entry name" value="TMEM214"/>
    <property type="match status" value="1"/>
</dbReference>
<evidence type="ECO:0000256" key="8">
    <source>
        <dbReference type="ARBA" id="ARBA00023136"/>
    </source>
</evidence>
<evidence type="ECO:0000256" key="11">
    <source>
        <dbReference type="SAM" id="MobiDB-lite"/>
    </source>
</evidence>
<dbReference type="Proteomes" id="UP000075809">
    <property type="component" value="Unassembled WGS sequence"/>
</dbReference>
<protein>
    <recommendedName>
        <fullName evidence="14">Transmembrane protein 214-A</fullName>
    </recommendedName>
</protein>
<dbReference type="PANTHER" id="PTHR13448">
    <property type="entry name" value="TRANSMEMBRANE PROTEIN 214"/>
    <property type="match status" value="1"/>
</dbReference>
<evidence type="ECO:0000256" key="1">
    <source>
        <dbReference type="ARBA" id="ARBA00004477"/>
    </source>
</evidence>
<evidence type="ECO:0000256" key="3">
    <source>
        <dbReference type="ARBA" id="ARBA00011720"/>
    </source>
</evidence>
<reference evidence="12 13" key="1">
    <citation type="submission" date="2015-09" db="EMBL/GenBank/DDBJ databases">
        <title>Trachymyrmex zeteki WGS genome.</title>
        <authorList>
            <person name="Nygaard S."/>
            <person name="Hu H."/>
            <person name="Boomsma J."/>
            <person name="Zhang G."/>
        </authorList>
    </citation>
    <scope>NUCLEOTIDE SEQUENCE [LARGE SCALE GENOMIC DNA]</scope>
    <source>
        <strain evidence="12">Tzet28-1</strain>
        <tissue evidence="12">Whole body</tissue>
    </source>
</reference>
<dbReference type="EMBL" id="KQ983031">
    <property type="protein sequence ID" value="KYQ48123.1"/>
    <property type="molecule type" value="Genomic_DNA"/>
</dbReference>
<dbReference type="STRING" id="64791.A0A151WJR9"/>
<dbReference type="PANTHER" id="PTHR13448:SF0">
    <property type="entry name" value="TRANSMEMBRANE PROTEIN 214"/>
    <property type="match status" value="1"/>
</dbReference>
<comment type="function">
    <text evidence="10">Critical mediator, in cooperation with CASP4, of endoplasmic reticulum-stress induced apoptosis. Required or the activation of CASP4 following endoplasmic reticulum stress.</text>
</comment>
<comment type="subunit">
    <text evidence="3">Constitutively interacts with CASP4; required for the localization of procaspase 4 to the ER.</text>
</comment>
<dbReference type="GO" id="GO:0005794">
    <property type="term" value="C:Golgi apparatus"/>
    <property type="evidence" value="ECO:0007669"/>
    <property type="project" value="TreeGrafter"/>
</dbReference>
<feature type="compositionally biased region" description="Basic and acidic residues" evidence="11">
    <location>
        <begin position="69"/>
        <end position="94"/>
    </location>
</feature>
<keyword evidence="5" id="KW-0053">Apoptosis</keyword>
<evidence type="ECO:0000256" key="7">
    <source>
        <dbReference type="ARBA" id="ARBA00022989"/>
    </source>
</evidence>
<evidence type="ECO:0000256" key="2">
    <source>
        <dbReference type="ARBA" id="ARBA00007984"/>
    </source>
</evidence>
<evidence type="ECO:0000256" key="9">
    <source>
        <dbReference type="ARBA" id="ARBA00023180"/>
    </source>
</evidence>
<keyword evidence="13" id="KW-1185">Reference proteome</keyword>
<evidence type="ECO:0000313" key="13">
    <source>
        <dbReference type="Proteomes" id="UP000075809"/>
    </source>
</evidence>
<feature type="region of interest" description="Disordered" evidence="11">
    <location>
        <begin position="67"/>
        <end position="119"/>
    </location>
</feature>
<organism evidence="12 13">
    <name type="scientific">Mycetomoellerius zeteki</name>
    <dbReference type="NCBI Taxonomy" id="64791"/>
    <lineage>
        <taxon>Eukaryota</taxon>
        <taxon>Metazoa</taxon>
        <taxon>Ecdysozoa</taxon>
        <taxon>Arthropoda</taxon>
        <taxon>Hexapoda</taxon>
        <taxon>Insecta</taxon>
        <taxon>Pterygota</taxon>
        <taxon>Neoptera</taxon>
        <taxon>Endopterygota</taxon>
        <taxon>Hymenoptera</taxon>
        <taxon>Apocrita</taxon>
        <taxon>Aculeata</taxon>
        <taxon>Formicoidea</taxon>
        <taxon>Formicidae</taxon>
        <taxon>Myrmicinae</taxon>
        <taxon>Mycetomoellerius</taxon>
    </lineage>
</organism>
<evidence type="ECO:0000256" key="10">
    <source>
        <dbReference type="ARBA" id="ARBA00024938"/>
    </source>
</evidence>
<dbReference type="GO" id="GO:0005789">
    <property type="term" value="C:endoplasmic reticulum membrane"/>
    <property type="evidence" value="ECO:0007669"/>
    <property type="project" value="UniProtKB-SubCell"/>
</dbReference>
<dbReference type="GO" id="GO:0006915">
    <property type="term" value="P:apoptotic process"/>
    <property type="evidence" value="ECO:0007669"/>
    <property type="project" value="UniProtKB-KW"/>
</dbReference>
<keyword evidence="7" id="KW-1133">Transmembrane helix</keyword>
<proteinExistence type="inferred from homology"/>
<keyword evidence="6" id="KW-0256">Endoplasmic reticulum</keyword>
<feature type="compositionally biased region" description="Basic and acidic residues" evidence="11">
    <location>
        <begin position="104"/>
        <end position="119"/>
    </location>
</feature>